<proteinExistence type="predicted"/>
<dbReference type="EMBL" id="JAGKQM010000018">
    <property type="protein sequence ID" value="KAH0862642.1"/>
    <property type="molecule type" value="Genomic_DNA"/>
</dbReference>
<feature type="compositionally biased region" description="Polar residues" evidence="1">
    <location>
        <begin position="232"/>
        <end position="243"/>
    </location>
</feature>
<feature type="region of interest" description="Disordered" evidence="1">
    <location>
        <begin position="153"/>
        <end position="315"/>
    </location>
</feature>
<feature type="compositionally biased region" description="Basic and acidic residues" evidence="1">
    <location>
        <begin position="286"/>
        <end position="297"/>
    </location>
</feature>
<feature type="non-terminal residue" evidence="2">
    <location>
        <position position="459"/>
    </location>
</feature>
<reference evidence="2 3" key="1">
    <citation type="submission" date="2021-05" db="EMBL/GenBank/DDBJ databases">
        <title>Genome Assembly of Synthetic Allotetraploid Brassica napus Reveals Homoeologous Exchanges between Subgenomes.</title>
        <authorList>
            <person name="Davis J.T."/>
        </authorList>
    </citation>
    <scope>NUCLEOTIDE SEQUENCE [LARGE SCALE GENOMIC DNA]</scope>
    <source>
        <strain evidence="3">cv. Da-Ae</strain>
        <tissue evidence="2">Seedling</tissue>
    </source>
</reference>
<feature type="non-terminal residue" evidence="2">
    <location>
        <position position="1"/>
    </location>
</feature>
<feature type="compositionally biased region" description="Basic and acidic residues" evidence="1">
    <location>
        <begin position="258"/>
        <end position="278"/>
    </location>
</feature>
<gene>
    <name evidence="2" type="ORF">HID58_079853</name>
</gene>
<dbReference type="Proteomes" id="UP000824890">
    <property type="component" value="Unassembled WGS sequence"/>
</dbReference>
<evidence type="ECO:0008006" key="4">
    <source>
        <dbReference type="Google" id="ProtNLM"/>
    </source>
</evidence>
<feature type="compositionally biased region" description="Basic and acidic residues" evidence="1">
    <location>
        <begin position="183"/>
        <end position="200"/>
    </location>
</feature>
<evidence type="ECO:0000256" key="1">
    <source>
        <dbReference type="SAM" id="MobiDB-lite"/>
    </source>
</evidence>
<organism evidence="2 3">
    <name type="scientific">Brassica napus</name>
    <name type="common">Rape</name>
    <dbReference type="NCBI Taxonomy" id="3708"/>
    <lineage>
        <taxon>Eukaryota</taxon>
        <taxon>Viridiplantae</taxon>
        <taxon>Streptophyta</taxon>
        <taxon>Embryophyta</taxon>
        <taxon>Tracheophyta</taxon>
        <taxon>Spermatophyta</taxon>
        <taxon>Magnoliopsida</taxon>
        <taxon>eudicotyledons</taxon>
        <taxon>Gunneridae</taxon>
        <taxon>Pentapetalae</taxon>
        <taxon>rosids</taxon>
        <taxon>malvids</taxon>
        <taxon>Brassicales</taxon>
        <taxon>Brassicaceae</taxon>
        <taxon>Brassiceae</taxon>
        <taxon>Brassica</taxon>
    </lineage>
</organism>
<keyword evidence="3" id="KW-1185">Reference proteome</keyword>
<comment type="caution">
    <text evidence="2">The sequence shown here is derived from an EMBL/GenBank/DDBJ whole genome shotgun (WGS) entry which is preliminary data.</text>
</comment>
<evidence type="ECO:0000313" key="3">
    <source>
        <dbReference type="Proteomes" id="UP000824890"/>
    </source>
</evidence>
<protein>
    <recommendedName>
        <fullName evidence="4">Zinc knuckle CX2CX4HX4C domain-containing protein</fullName>
    </recommendedName>
</protein>
<accession>A0ABQ7Y377</accession>
<name>A0ABQ7Y377_BRANA</name>
<feature type="compositionally biased region" description="Basic and acidic residues" evidence="1">
    <location>
        <begin position="153"/>
        <end position="167"/>
    </location>
</feature>
<sequence>PIYYHERVLSEIQLKDLGCYNLVQDLAALTAKPIQPQRFKVLHYEMERRYSRSEKGKWQAPSELPTKKPPEAKIWVEVNGLKPLVMQMEIELPTEDNDVMEVEFEYIKIEKNCFTCFSLFHEEVDCPRRHPNALPPKERALGITQSIALQRIEAEKRRHDDRRDLRVSSRGYYGSYAQRGRNNTKDRNYHIQREDHHREQSILSRTARSSSHHPRSKAPSLQYRVVDKSRASAGSSAPLQNPVRQYEDSANRVVRYPQAEKDLPSENTQEERLGEPSRNEVSNSGSKDRRSALERLQEPNAVDNHPVRVSPSFESGRLQLAGLDVENDDLSEEDIEEQPLEIERVPASLWLGEGVDVSSRRGTIPISNQRKMTNKRKVAKTPIRKRVVRSPLLGLNQKKTSTVRAATATRKKLMVEKDPKLPCNKAGPNIGRVISSYFTQLFTSNGNTNFDQIKGLLPR</sequence>
<evidence type="ECO:0000313" key="2">
    <source>
        <dbReference type="EMBL" id="KAH0862642.1"/>
    </source>
</evidence>